<keyword evidence="1" id="KW-0812">Transmembrane</keyword>
<dbReference type="Gene3D" id="3.40.50.620">
    <property type="entry name" value="HUPs"/>
    <property type="match status" value="1"/>
</dbReference>
<name>A0AAE3G1Z9_9GAMM</name>
<keyword evidence="4" id="KW-1185">Reference proteome</keyword>
<comment type="caution">
    <text evidence="3">The sequence shown here is derived from an EMBL/GenBank/DDBJ whole genome shotgun (WGS) entry which is preliminary data.</text>
</comment>
<dbReference type="InterPro" id="IPR003848">
    <property type="entry name" value="DUF218"/>
</dbReference>
<dbReference type="RefSeq" id="WP_253472564.1">
    <property type="nucleotide sequence ID" value="NZ_JALJXV010000001.1"/>
</dbReference>
<accession>A0AAE3G1Z9</accession>
<dbReference type="PANTHER" id="PTHR30336:SF4">
    <property type="entry name" value="ENVELOPE BIOGENESIS FACTOR ELYC"/>
    <property type="match status" value="1"/>
</dbReference>
<organism evidence="3 4">
    <name type="scientific">Natronocella acetinitrilica</name>
    <dbReference type="NCBI Taxonomy" id="414046"/>
    <lineage>
        <taxon>Bacteria</taxon>
        <taxon>Pseudomonadati</taxon>
        <taxon>Pseudomonadota</taxon>
        <taxon>Gammaproteobacteria</taxon>
        <taxon>Chromatiales</taxon>
        <taxon>Ectothiorhodospiraceae</taxon>
        <taxon>Natronocella</taxon>
    </lineage>
</organism>
<dbReference type="GO" id="GO:0043164">
    <property type="term" value="P:Gram-negative-bacterium-type cell wall biogenesis"/>
    <property type="evidence" value="ECO:0007669"/>
    <property type="project" value="TreeGrafter"/>
</dbReference>
<dbReference type="AlphaFoldDB" id="A0AAE3G1Z9"/>
<sequence>MWWSSLSQLVLPPGGPVILGLIGLLLWRRKLGKGLVVLSLASLYALSTPLLSFALVSPLERTAALPVDDLPDIGEPAAIVVLGGGRRMAAPEYGADTVNWWSLERVRYGARLHRQLGLPLLVSGGTPGDDQVAEAALMATALEEDFGAPVTWLEPRSRNTQENAYFSAGILQDAGIDHVILVTSALHMPRSVKAFERAGVSRVTPAPTGFLGRPADEPLIRAAALLPDRHSLQRSTAALHEHLGSAWYRLLYR</sequence>
<evidence type="ECO:0000256" key="1">
    <source>
        <dbReference type="SAM" id="Phobius"/>
    </source>
</evidence>
<feature type="domain" description="DUF218" evidence="2">
    <location>
        <begin position="78"/>
        <end position="244"/>
    </location>
</feature>
<dbReference type="Pfam" id="PF02698">
    <property type="entry name" value="DUF218"/>
    <property type="match status" value="1"/>
</dbReference>
<dbReference type="InterPro" id="IPR051599">
    <property type="entry name" value="Cell_Envelope_Assoc"/>
</dbReference>
<keyword evidence="1" id="KW-1133">Transmembrane helix</keyword>
<dbReference type="GO" id="GO:0005886">
    <property type="term" value="C:plasma membrane"/>
    <property type="evidence" value="ECO:0007669"/>
    <property type="project" value="TreeGrafter"/>
</dbReference>
<feature type="transmembrane region" description="Helical" evidence="1">
    <location>
        <begin position="34"/>
        <end position="56"/>
    </location>
</feature>
<dbReference type="CDD" id="cd06259">
    <property type="entry name" value="YdcF-like"/>
    <property type="match status" value="1"/>
</dbReference>
<evidence type="ECO:0000313" key="4">
    <source>
        <dbReference type="Proteomes" id="UP001205843"/>
    </source>
</evidence>
<protein>
    <submittedName>
        <fullName evidence="3">Uncharacterized SAM-binding protein YcdF (DUF218 family)</fullName>
    </submittedName>
</protein>
<proteinExistence type="predicted"/>
<dbReference type="InterPro" id="IPR014729">
    <property type="entry name" value="Rossmann-like_a/b/a_fold"/>
</dbReference>
<gene>
    <name evidence="3" type="ORF">J2T57_000065</name>
</gene>
<dbReference type="GO" id="GO:0000270">
    <property type="term" value="P:peptidoglycan metabolic process"/>
    <property type="evidence" value="ECO:0007669"/>
    <property type="project" value="TreeGrafter"/>
</dbReference>
<dbReference type="PANTHER" id="PTHR30336">
    <property type="entry name" value="INNER MEMBRANE PROTEIN, PROBABLE PERMEASE"/>
    <property type="match status" value="1"/>
</dbReference>
<feature type="transmembrane region" description="Helical" evidence="1">
    <location>
        <begin position="6"/>
        <end position="27"/>
    </location>
</feature>
<evidence type="ECO:0000313" key="3">
    <source>
        <dbReference type="EMBL" id="MCP1672973.1"/>
    </source>
</evidence>
<dbReference type="Proteomes" id="UP001205843">
    <property type="component" value="Unassembled WGS sequence"/>
</dbReference>
<dbReference type="EMBL" id="JALJXV010000001">
    <property type="protein sequence ID" value="MCP1672973.1"/>
    <property type="molecule type" value="Genomic_DNA"/>
</dbReference>
<keyword evidence="1" id="KW-0472">Membrane</keyword>
<evidence type="ECO:0000259" key="2">
    <source>
        <dbReference type="Pfam" id="PF02698"/>
    </source>
</evidence>
<reference evidence="3" key="1">
    <citation type="submission" date="2022-03" db="EMBL/GenBank/DDBJ databases">
        <title>Genomic Encyclopedia of Type Strains, Phase III (KMG-III): the genomes of soil and plant-associated and newly described type strains.</title>
        <authorList>
            <person name="Whitman W."/>
        </authorList>
    </citation>
    <scope>NUCLEOTIDE SEQUENCE</scope>
    <source>
        <strain evidence="3">ANL 6-2</strain>
    </source>
</reference>